<gene>
    <name evidence="2" type="ORF">C8J55DRAFT_494494</name>
</gene>
<feature type="region of interest" description="Disordered" evidence="1">
    <location>
        <begin position="52"/>
        <end position="79"/>
    </location>
</feature>
<dbReference type="Proteomes" id="UP001150238">
    <property type="component" value="Unassembled WGS sequence"/>
</dbReference>
<evidence type="ECO:0000256" key="1">
    <source>
        <dbReference type="SAM" id="MobiDB-lite"/>
    </source>
</evidence>
<reference evidence="2" key="2">
    <citation type="journal article" date="2023" name="Proc. Natl. Acad. Sci. U.S.A.">
        <title>A global phylogenomic analysis of the shiitake genus Lentinula.</title>
        <authorList>
            <person name="Sierra-Patev S."/>
            <person name="Min B."/>
            <person name="Naranjo-Ortiz M."/>
            <person name="Looney B."/>
            <person name="Konkel Z."/>
            <person name="Slot J.C."/>
            <person name="Sakamoto Y."/>
            <person name="Steenwyk J.L."/>
            <person name="Rokas A."/>
            <person name="Carro J."/>
            <person name="Camarero S."/>
            <person name="Ferreira P."/>
            <person name="Molpeceres G."/>
            <person name="Ruiz-Duenas F.J."/>
            <person name="Serrano A."/>
            <person name="Henrissat B."/>
            <person name="Drula E."/>
            <person name="Hughes K.W."/>
            <person name="Mata J.L."/>
            <person name="Ishikawa N.K."/>
            <person name="Vargas-Isla R."/>
            <person name="Ushijima S."/>
            <person name="Smith C.A."/>
            <person name="Donoghue J."/>
            <person name="Ahrendt S."/>
            <person name="Andreopoulos W."/>
            <person name="He G."/>
            <person name="LaButti K."/>
            <person name="Lipzen A."/>
            <person name="Ng V."/>
            <person name="Riley R."/>
            <person name="Sandor L."/>
            <person name="Barry K."/>
            <person name="Martinez A.T."/>
            <person name="Xiao Y."/>
            <person name="Gibbons J.G."/>
            <person name="Terashima K."/>
            <person name="Grigoriev I.V."/>
            <person name="Hibbett D."/>
        </authorList>
    </citation>
    <scope>NUCLEOTIDE SEQUENCE</scope>
    <source>
        <strain evidence="2">Sp2 HRB7682 ss15</strain>
    </source>
</reference>
<reference evidence="2" key="1">
    <citation type="submission" date="2022-08" db="EMBL/GenBank/DDBJ databases">
        <authorList>
            <consortium name="DOE Joint Genome Institute"/>
            <person name="Min B."/>
            <person name="Riley R."/>
            <person name="Sierra-Patev S."/>
            <person name="Naranjo-Ortiz M."/>
            <person name="Looney B."/>
            <person name="Konkel Z."/>
            <person name="Slot J.C."/>
            <person name="Sakamoto Y."/>
            <person name="Steenwyk J.L."/>
            <person name="Rokas A."/>
            <person name="Carro J."/>
            <person name="Camarero S."/>
            <person name="Ferreira P."/>
            <person name="Molpeceres G."/>
            <person name="Ruiz-Duenas F.J."/>
            <person name="Serrano A."/>
            <person name="Henrissat B."/>
            <person name="Drula E."/>
            <person name="Hughes K.W."/>
            <person name="Mata J.L."/>
            <person name="Ishikawa N.K."/>
            <person name="Vargas-Isla R."/>
            <person name="Ushijima S."/>
            <person name="Smith C.A."/>
            <person name="Ahrendt S."/>
            <person name="Andreopoulos W."/>
            <person name="He G."/>
            <person name="Labutti K."/>
            <person name="Lipzen A."/>
            <person name="Ng V."/>
            <person name="Sandor L."/>
            <person name="Barry K."/>
            <person name="Martinez A.T."/>
            <person name="Xiao Y."/>
            <person name="Gibbons J.G."/>
            <person name="Terashima K."/>
            <person name="Hibbett D.S."/>
            <person name="Grigoriev I.V."/>
        </authorList>
    </citation>
    <scope>NUCLEOTIDE SEQUENCE</scope>
    <source>
        <strain evidence="2">Sp2 HRB7682 ss15</strain>
    </source>
</reference>
<evidence type="ECO:0000313" key="3">
    <source>
        <dbReference type="Proteomes" id="UP001150238"/>
    </source>
</evidence>
<protein>
    <submittedName>
        <fullName evidence="2">Uncharacterized protein</fullName>
    </submittedName>
</protein>
<proteinExistence type="predicted"/>
<accession>A0A9W9DD24</accession>
<evidence type="ECO:0000313" key="2">
    <source>
        <dbReference type="EMBL" id="KAJ4463230.1"/>
    </source>
</evidence>
<feature type="compositionally biased region" description="Polar residues" evidence="1">
    <location>
        <begin position="52"/>
        <end position="63"/>
    </location>
</feature>
<name>A0A9W9DD24_9AGAR</name>
<dbReference type="AlphaFoldDB" id="A0A9W9DD24"/>
<dbReference type="EMBL" id="JANVFS010000082">
    <property type="protein sequence ID" value="KAJ4463230.1"/>
    <property type="molecule type" value="Genomic_DNA"/>
</dbReference>
<organism evidence="2 3">
    <name type="scientific">Lentinula lateritia</name>
    <dbReference type="NCBI Taxonomy" id="40482"/>
    <lineage>
        <taxon>Eukaryota</taxon>
        <taxon>Fungi</taxon>
        <taxon>Dikarya</taxon>
        <taxon>Basidiomycota</taxon>
        <taxon>Agaricomycotina</taxon>
        <taxon>Agaricomycetes</taxon>
        <taxon>Agaricomycetidae</taxon>
        <taxon>Agaricales</taxon>
        <taxon>Marasmiineae</taxon>
        <taxon>Omphalotaceae</taxon>
        <taxon>Lentinula</taxon>
    </lineage>
</organism>
<comment type="caution">
    <text evidence="2">The sequence shown here is derived from an EMBL/GenBank/DDBJ whole genome shotgun (WGS) entry which is preliminary data.</text>
</comment>
<sequence length="156" mass="16843">MTEASPDFHGQEHTSVNRIESLKISLEVPTTVKTVPVNDVLLTLSATQYTQAQGHTGSASGSSEFPKGDPEREAMVTARQSVSCEMGPVAGHVKGSCRKEVSSPSVAKRSNRSLSTYAGREVEGQSALFMTTRGLDIKTLNYRIHDSLEVSAQSFR</sequence>